<name>A0A940YG84_9BURK</name>
<feature type="transmembrane region" description="Helical" evidence="7">
    <location>
        <begin position="295"/>
        <end position="312"/>
    </location>
</feature>
<evidence type="ECO:0000313" key="9">
    <source>
        <dbReference type="Proteomes" id="UP000678374"/>
    </source>
</evidence>
<dbReference type="Gene3D" id="1.20.1250.20">
    <property type="entry name" value="MFS general substrate transporter like domains"/>
    <property type="match status" value="1"/>
</dbReference>
<feature type="transmembrane region" description="Helical" evidence="7">
    <location>
        <begin position="52"/>
        <end position="73"/>
    </location>
</feature>
<dbReference type="EMBL" id="JAGQDE010000009">
    <property type="protein sequence ID" value="MBQ0959570.1"/>
    <property type="molecule type" value="Genomic_DNA"/>
</dbReference>
<gene>
    <name evidence="8" type="ORF">KAK06_11485</name>
</gene>
<evidence type="ECO:0000256" key="7">
    <source>
        <dbReference type="SAM" id="Phobius"/>
    </source>
</evidence>
<accession>A0A940YG84</accession>
<keyword evidence="3" id="KW-1003">Cell membrane</keyword>
<comment type="caution">
    <text evidence="8">The sequence shown here is derived from an EMBL/GenBank/DDBJ whole genome shotgun (WGS) entry which is preliminary data.</text>
</comment>
<sequence>MTVTDTAGAAPPRLRDLPDFRRLLAARAAATTANQMLMVALGWQMYELTRSAWQLGLVGLVQFVPALLLTLPAGHLVDQHDRRHTLLASLALQAVVAALMSVGSAAGWLGPAGIFAVSALLGAARALQMPSLQALLPSLVPPTALPRAVAAGGAVLQASIVGGPALGGLVYAAGQEAGAAWVYGLALLLLVLAGGAVLRLTPQGRPACVGAEPGALTAGLRFILAHPVLLGAMGLDLLAVLLGGATALLPMFARDILGTGPEGLGLLRAAPAMGALACGLWLARHPLQRRAGRRLLQSVAVYGLATLGFALAGSWPLAMLALAVAGAADMVSVVIRQSLVQMETPDAMRGRVAAVNSVFIGASNQLGEFESGATAAWLGPVGSVLLGGTGTLLAVVLWPRLFPALWQRDKL</sequence>
<reference evidence="8" key="1">
    <citation type="submission" date="2021-04" db="EMBL/GenBank/DDBJ databases">
        <title>The genome sequence of Ideonella sp. 4Y11.</title>
        <authorList>
            <person name="Liu Y."/>
        </authorList>
    </citation>
    <scope>NUCLEOTIDE SEQUENCE</scope>
    <source>
        <strain evidence="8">4Y11</strain>
    </source>
</reference>
<evidence type="ECO:0000256" key="3">
    <source>
        <dbReference type="ARBA" id="ARBA00022475"/>
    </source>
</evidence>
<keyword evidence="2" id="KW-0813">Transport</keyword>
<feature type="transmembrane region" description="Helical" evidence="7">
    <location>
        <begin position="85"/>
        <end position="102"/>
    </location>
</feature>
<evidence type="ECO:0000256" key="2">
    <source>
        <dbReference type="ARBA" id="ARBA00022448"/>
    </source>
</evidence>
<dbReference type="PANTHER" id="PTHR23513">
    <property type="entry name" value="INTEGRAL MEMBRANE EFFLUX PROTEIN-RELATED"/>
    <property type="match status" value="1"/>
</dbReference>
<dbReference type="RefSeq" id="WP_210802254.1">
    <property type="nucleotide sequence ID" value="NZ_JAGQDE010000009.1"/>
</dbReference>
<feature type="transmembrane region" description="Helical" evidence="7">
    <location>
        <begin position="180"/>
        <end position="198"/>
    </location>
</feature>
<evidence type="ECO:0000256" key="5">
    <source>
        <dbReference type="ARBA" id="ARBA00022989"/>
    </source>
</evidence>
<dbReference type="InterPro" id="IPR036259">
    <property type="entry name" value="MFS_trans_sf"/>
</dbReference>
<feature type="transmembrane region" description="Helical" evidence="7">
    <location>
        <begin position="148"/>
        <end position="174"/>
    </location>
</feature>
<feature type="transmembrane region" description="Helical" evidence="7">
    <location>
        <begin position="23"/>
        <end position="46"/>
    </location>
</feature>
<keyword evidence="4 7" id="KW-0812">Transmembrane</keyword>
<evidence type="ECO:0000313" key="8">
    <source>
        <dbReference type="EMBL" id="MBQ0959570.1"/>
    </source>
</evidence>
<evidence type="ECO:0000256" key="1">
    <source>
        <dbReference type="ARBA" id="ARBA00004651"/>
    </source>
</evidence>
<dbReference type="Pfam" id="PF05977">
    <property type="entry name" value="MFS_3"/>
    <property type="match status" value="1"/>
</dbReference>
<dbReference type="InterPro" id="IPR010290">
    <property type="entry name" value="TM_effector"/>
</dbReference>
<feature type="transmembrane region" description="Helical" evidence="7">
    <location>
        <begin position="228"/>
        <end position="253"/>
    </location>
</feature>
<dbReference type="SUPFAM" id="SSF103473">
    <property type="entry name" value="MFS general substrate transporter"/>
    <property type="match status" value="1"/>
</dbReference>
<feature type="transmembrane region" description="Helical" evidence="7">
    <location>
        <begin position="375"/>
        <end position="398"/>
    </location>
</feature>
<dbReference type="PANTHER" id="PTHR23513:SF9">
    <property type="entry name" value="ENTEROBACTIN EXPORTER ENTS"/>
    <property type="match status" value="1"/>
</dbReference>
<dbReference type="AlphaFoldDB" id="A0A940YG84"/>
<keyword evidence="6 7" id="KW-0472">Membrane</keyword>
<dbReference type="CDD" id="cd06173">
    <property type="entry name" value="MFS_MefA_like"/>
    <property type="match status" value="1"/>
</dbReference>
<protein>
    <submittedName>
        <fullName evidence="8">MFS transporter</fullName>
    </submittedName>
</protein>
<keyword evidence="5 7" id="KW-1133">Transmembrane helix</keyword>
<evidence type="ECO:0000256" key="6">
    <source>
        <dbReference type="ARBA" id="ARBA00023136"/>
    </source>
</evidence>
<organism evidence="8 9">
    <name type="scientific">Ideonella aquatica</name>
    <dbReference type="NCBI Taxonomy" id="2824119"/>
    <lineage>
        <taxon>Bacteria</taxon>
        <taxon>Pseudomonadati</taxon>
        <taxon>Pseudomonadota</taxon>
        <taxon>Betaproteobacteria</taxon>
        <taxon>Burkholderiales</taxon>
        <taxon>Sphaerotilaceae</taxon>
        <taxon>Ideonella</taxon>
    </lineage>
</organism>
<evidence type="ECO:0000256" key="4">
    <source>
        <dbReference type="ARBA" id="ARBA00022692"/>
    </source>
</evidence>
<proteinExistence type="predicted"/>
<keyword evidence="9" id="KW-1185">Reference proteome</keyword>
<dbReference type="Proteomes" id="UP000678374">
    <property type="component" value="Unassembled WGS sequence"/>
</dbReference>
<comment type="subcellular location">
    <subcellularLocation>
        <location evidence="1">Cell membrane</location>
        <topology evidence="1">Multi-pass membrane protein</topology>
    </subcellularLocation>
</comment>
<dbReference type="GO" id="GO:0005886">
    <property type="term" value="C:plasma membrane"/>
    <property type="evidence" value="ECO:0007669"/>
    <property type="project" value="UniProtKB-SubCell"/>
</dbReference>